<name>A0A834RF12_SARSC</name>
<protein>
    <submittedName>
        <fullName evidence="1 2">Uncharacterized protein</fullName>
    </submittedName>
</protein>
<keyword evidence="3" id="KW-1185">Reference proteome</keyword>
<sequence length="201" mass="23973">MNCDKIPRLIKLSLQKYSNLLIRFIKIAKSQLILSKQRFYQIKACNEDSDSFFKAIENFVDFFLNEMIQIREVIESRLDGEIPMPRWIILKSLIELWTRTSETIAFKQFESYKKYKNLIETERFPQSWNSIRNYYLDVYETTKEVIDELDIMKKSKQWKYAIIREDGFDSDTTIVIESDTDTENSSDSDVQLVYVGLPRQI</sequence>
<dbReference type="Proteomes" id="UP000070412">
    <property type="component" value="Unassembled WGS sequence"/>
</dbReference>
<gene>
    <name evidence="1" type="ORF">SSS_5178</name>
</gene>
<dbReference type="AlphaFoldDB" id="A0A834RF12"/>
<proteinExistence type="predicted"/>
<evidence type="ECO:0000313" key="3">
    <source>
        <dbReference type="Proteomes" id="UP000070412"/>
    </source>
</evidence>
<reference evidence="3" key="1">
    <citation type="journal article" date="2020" name="PLoS Negl. Trop. Dis.">
        <title>High-quality nuclear genome for Sarcoptes scabiei-A critical resource for a neglected parasite.</title>
        <authorList>
            <person name="Korhonen P.K."/>
            <person name="Gasser R.B."/>
            <person name="Ma G."/>
            <person name="Wang T."/>
            <person name="Stroehlein A.J."/>
            <person name="Young N.D."/>
            <person name="Ang C.S."/>
            <person name="Fernando D.D."/>
            <person name="Lu H.C."/>
            <person name="Taylor S."/>
            <person name="Reynolds S.L."/>
            <person name="Mofiz E."/>
            <person name="Najaraj S.H."/>
            <person name="Gowda H."/>
            <person name="Madugundu A."/>
            <person name="Renuse S."/>
            <person name="Holt D."/>
            <person name="Pandey A."/>
            <person name="Papenfuss A.T."/>
            <person name="Fischer K."/>
        </authorList>
    </citation>
    <scope>NUCLEOTIDE SEQUENCE [LARGE SCALE GENOMIC DNA]</scope>
</reference>
<dbReference type="EnsemblMetazoa" id="SSS_5178s_mrna">
    <property type="protein sequence ID" value="KAF7495799.1"/>
    <property type="gene ID" value="SSS_5178"/>
</dbReference>
<organism evidence="1">
    <name type="scientific">Sarcoptes scabiei</name>
    <name type="common">Itch mite</name>
    <name type="synonym">Acarus scabiei</name>
    <dbReference type="NCBI Taxonomy" id="52283"/>
    <lineage>
        <taxon>Eukaryota</taxon>
        <taxon>Metazoa</taxon>
        <taxon>Ecdysozoa</taxon>
        <taxon>Arthropoda</taxon>
        <taxon>Chelicerata</taxon>
        <taxon>Arachnida</taxon>
        <taxon>Acari</taxon>
        <taxon>Acariformes</taxon>
        <taxon>Sarcoptiformes</taxon>
        <taxon>Astigmata</taxon>
        <taxon>Psoroptidia</taxon>
        <taxon>Sarcoptoidea</taxon>
        <taxon>Sarcoptidae</taxon>
        <taxon>Sarcoptinae</taxon>
        <taxon>Sarcoptes</taxon>
    </lineage>
</organism>
<evidence type="ECO:0000313" key="2">
    <source>
        <dbReference type="EnsemblMetazoa" id="KAF7495799.1"/>
    </source>
</evidence>
<evidence type="ECO:0000313" key="1">
    <source>
        <dbReference type="EMBL" id="KAF7495799.1"/>
    </source>
</evidence>
<reference evidence="1" key="2">
    <citation type="submission" date="2020-01" db="EMBL/GenBank/DDBJ databases">
        <authorList>
            <person name="Korhonen P.K.K."/>
            <person name="Guangxu M.G."/>
            <person name="Wang T.W."/>
            <person name="Stroehlein A.J.S."/>
            <person name="Young N.D."/>
            <person name="Ang C.-S.A."/>
            <person name="Fernando D.W.F."/>
            <person name="Lu H.L."/>
            <person name="Taylor S.T."/>
            <person name="Ehtesham M.E.M."/>
            <person name="Najaraj S.H.N."/>
            <person name="Harsha G.H.G."/>
            <person name="Madugundu A.M."/>
            <person name="Renuse S.R."/>
            <person name="Holt D.H."/>
            <person name="Pandey A.P."/>
            <person name="Papenfuss A.P."/>
            <person name="Gasser R.B.G."/>
            <person name="Fischer K.F."/>
        </authorList>
    </citation>
    <scope>NUCLEOTIDE SEQUENCE</scope>
    <source>
        <strain evidence="1">SSS_KF_BRIS2020</strain>
    </source>
</reference>
<reference evidence="2" key="3">
    <citation type="submission" date="2022-06" db="UniProtKB">
        <authorList>
            <consortium name="EnsemblMetazoa"/>
        </authorList>
    </citation>
    <scope>IDENTIFICATION</scope>
</reference>
<dbReference type="EMBL" id="WVUK01000045">
    <property type="protein sequence ID" value="KAF7495799.1"/>
    <property type="molecule type" value="Genomic_DNA"/>
</dbReference>
<accession>A0A834RF12</accession>